<dbReference type="Pfam" id="PF00507">
    <property type="entry name" value="Oxidored_q4"/>
    <property type="match status" value="1"/>
</dbReference>
<dbReference type="EMBL" id="KC688691">
    <property type="protein sequence ID" value="AGL11938.1"/>
    <property type="molecule type" value="Genomic_DNA"/>
</dbReference>
<keyword evidence="9 10" id="KW-0496">Mitochondrion</keyword>
<organism evidence="10">
    <name type="scientific">Pseudocellus gertschi</name>
    <dbReference type="NCBI Taxonomy" id="1329481"/>
    <lineage>
        <taxon>Eukaryota</taxon>
        <taxon>Metazoa</taxon>
        <taxon>Ecdysozoa</taxon>
        <taxon>Arthropoda</taxon>
        <taxon>Chelicerata</taxon>
        <taxon>Arachnida</taxon>
        <taxon>Ricinulei</taxon>
        <taxon>Ricinoididae</taxon>
        <taxon>Pseudocellus</taxon>
    </lineage>
</organism>
<dbReference type="InterPro" id="IPR038430">
    <property type="entry name" value="NDAH_ubi_oxred_su3_sf"/>
</dbReference>
<evidence type="ECO:0000256" key="1">
    <source>
        <dbReference type="ARBA" id="ARBA00004370"/>
    </source>
</evidence>
<dbReference type="Gene3D" id="1.20.58.1610">
    <property type="entry name" value="NADH:ubiquinone/plastoquinone oxidoreductase, chain 3"/>
    <property type="match status" value="1"/>
</dbReference>
<feature type="transmembrane region" description="Helical" evidence="9">
    <location>
        <begin position="83"/>
        <end position="101"/>
    </location>
</feature>
<keyword evidence="9" id="KW-0520">NAD</keyword>
<evidence type="ECO:0000256" key="9">
    <source>
        <dbReference type="RuleBase" id="RU003640"/>
    </source>
</evidence>
<feature type="transmembrane region" description="Helical" evidence="9">
    <location>
        <begin position="6"/>
        <end position="24"/>
    </location>
</feature>
<keyword evidence="5 9" id="KW-0812">Transmembrane</keyword>
<evidence type="ECO:0000256" key="3">
    <source>
        <dbReference type="ARBA" id="ARBA00021007"/>
    </source>
</evidence>
<sequence>MMLYMITVMTLISIIIMTLCITMMKKTMQDLEKTSCFECGFNPMSPTRTPFSLRFFLLAILFLIFDVEISLLLPFPLSSINTNFIITSITFLTILNLGLLYEWMNQSLEWK</sequence>
<evidence type="ECO:0000256" key="7">
    <source>
        <dbReference type="ARBA" id="ARBA00023136"/>
    </source>
</evidence>
<feature type="transmembrane region" description="Helical" evidence="9">
    <location>
        <begin position="55"/>
        <end position="77"/>
    </location>
</feature>
<evidence type="ECO:0000256" key="6">
    <source>
        <dbReference type="ARBA" id="ARBA00022989"/>
    </source>
</evidence>
<geneLocation type="mitochondrion" evidence="10"/>
<dbReference type="PANTHER" id="PTHR11058">
    <property type="entry name" value="NADH-UBIQUINONE OXIDOREDUCTASE CHAIN 3"/>
    <property type="match status" value="1"/>
</dbReference>
<dbReference type="InterPro" id="IPR000440">
    <property type="entry name" value="NADH_UbQ/plastoQ_OxRdtase_su3"/>
</dbReference>
<keyword evidence="9" id="KW-0679">Respiratory chain</keyword>
<keyword evidence="7 9" id="KW-0472">Membrane</keyword>
<dbReference type="EC" id="7.1.1.2" evidence="9"/>
<name>W5R4L1_9ARAC</name>
<proteinExistence type="inferred from homology"/>
<evidence type="ECO:0000256" key="8">
    <source>
        <dbReference type="ARBA" id="ARBA00049551"/>
    </source>
</evidence>
<evidence type="ECO:0000256" key="2">
    <source>
        <dbReference type="ARBA" id="ARBA00008472"/>
    </source>
</evidence>
<keyword evidence="4 9" id="KW-0813">Transport</keyword>
<keyword evidence="9" id="KW-1278">Translocase</keyword>
<keyword evidence="9" id="KW-0830">Ubiquinone</keyword>
<evidence type="ECO:0000256" key="4">
    <source>
        <dbReference type="ARBA" id="ARBA00022448"/>
    </source>
</evidence>
<keyword evidence="9" id="KW-0249">Electron transport</keyword>
<gene>
    <name evidence="10" type="primary">NAD3</name>
</gene>
<dbReference type="GO" id="GO:0031966">
    <property type="term" value="C:mitochondrial membrane"/>
    <property type="evidence" value="ECO:0007669"/>
    <property type="project" value="UniProtKB-SubCell"/>
</dbReference>
<dbReference type="AlphaFoldDB" id="W5R4L1"/>
<comment type="similarity">
    <text evidence="2 9">Belongs to the complex I subunit 3 family.</text>
</comment>
<dbReference type="GO" id="GO:0008137">
    <property type="term" value="F:NADH dehydrogenase (ubiquinone) activity"/>
    <property type="evidence" value="ECO:0007669"/>
    <property type="project" value="UniProtKB-UniRule"/>
</dbReference>
<comment type="subcellular location">
    <subcellularLocation>
        <location evidence="1">Membrane</location>
    </subcellularLocation>
    <subcellularLocation>
        <location evidence="9">Mitochondrion membrane</location>
        <topology evidence="9">Multi-pass membrane protein</topology>
    </subcellularLocation>
</comment>
<comment type="catalytic activity">
    <reaction evidence="8 9">
        <text>a ubiquinone + NADH + 5 H(+)(in) = a ubiquinol + NAD(+) + 4 H(+)(out)</text>
        <dbReference type="Rhea" id="RHEA:29091"/>
        <dbReference type="Rhea" id="RHEA-COMP:9565"/>
        <dbReference type="Rhea" id="RHEA-COMP:9566"/>
        <dbReference type="ChEBI" id="CHEBI:15378"/>
        <dbReference type="ChEBI" id="CHEBI:16389"/>
        <dbReference type="ChEBI" id="CHEBI:17976"/>
        <dbReference type="ChEBI" id="CHEBI:57540"/>
        <dbReference type="ChEBI" id="CHEBI:57945"/>
        <dbReference type="EC" id="7.1.1.2"/>
    </reaction>
</comment>
<dbReference type="GO" id="GO:0030964">
    <property type="term" value="C:NADH dehydrogenase complex"/>
    <property type="evidence" value="ECO:0007669"/>
    <property type="project" value="TreeGrafter"/>
</dbReference>
<protein>
    <recommendedName>
        <fullName evidence="3 9">NADH-ubiquinone oxidoreductase chain 3</fullName>
        <ecNumber evidence="9">7.1.1.2</ecNumber>
    </recommendedName>
</protein>
<dbReference type="PANTHER" id="PTHR11058:SF9">
    <property type="entry name" value="NADH-UBIQUINONE OXIDOREDUCTASE CHAIN 3"/>
    <property type="match status" value="1"/>
</dbReference>
<keyword evidence="6 9" id="KW-1133">Transmembrane helix</keyword>
<evidence type="ECO:0000313" key="10">
    <source>
        <dbReference type="EMBL" id="AGL11938.1"/>
    </source>
</evidence>
<comment type="function">
    <text evidence="9">Core subunit of the mitochondrial membrane respiratory chain NADH dehydrogenase (Complex I) which catalyzes electron transfer from NADH through the respiratory chain, using ubiquinone as an electron acceptor. Essential for the catalytic activity of complex I.</text>
</comment>
<evidence type="ECO:0000256" key="5">
    <source>
        <dbReference type="ARBA" id="ARBA00022692"/>
    </source>
</evidence>
<accession>W5R4L1</accession>
<reference evidence="10" key="1">
    <citation type="submission" date="2013-02" db="EMBL/GenBank/DDBJ databases">
        <title>Variation between mitochondrial genomes of Ricinulei.</title>
        <authorList>
            <person name="Fahrein K."/>
            <person name="Podsiadlowski L."/>
            <person name="Talarico G."/>
        </authorList>
    </citation>
    <scope>NUCLEOTIDE SEQUENCE</scope>
</reference>